<proteinExistence type="predicted"/>
<evidence type="ECO:0000313" key="2">
    <source>
        <dbReference type="Proteomes" id="UP000501690"/>
    </source>
</evidence>
<evidence type="ECO:0000313" key="1">
    <source>
        <dbReference type="EMBL" id="QCE04787.1"/>
    </source>
</evidence>
<dbReference type="Gene3D" id="3.40.50.2000">
    <property type="entry name" value="Glycogen Phosphorylase B"/>
    <property type="match status" value="1"/>
</dbReference>
<dbReference type="AlphaFoldDB" id="A0A4D6MY31"/>
<dbReference type="PANTHER" id="PTHR48045:SF6">
    <property type="entry name" value="UDP-GLUCOSYLTRANSFERASE FAMILY PROTEIN"/>
    <property type="match status" value="1"/>
</dbReference>
<keyword evidence="1" id="KW-0808">Transferase</keyword>
<reference evidence="1 2" key="1">
    <citation type="submission" date="2019-04" db="EMBL/GenBank/DDBJ databases">
        <title>An improved genome assembly and genetic linkage map for asparagus bean, Vigna unguiculata ssp. sesquipedialis.</title>
        <authorList>
            <person name="Xia Q."/>
            <person name="Zhang R."/>
            <person name="Dong Y."/>
        </authorList>
    </citation>
    <scope>NUCLEOTIDE SEQUENCE [LARGE SCALE GENOMIC DNA]</scope>
    <source>
        <tissue evidence="1">Leaf</tissue>
    </source>
</reference>
<dbReference type="SUPFAM" id="SSF53756">
    <property type="entry name" value="UDP-Glycosyltransferase/glycogen phosphorylase"/>
    <property type="match status" value="1"/>
</dbReference>
<protein>
    <submittedName>
        <fullName evidence="1">Hydroquinone glucosyltransferase</fullName>
    </submittedName>
</protein>
<organism evidence="1 2">
    <name type="scientific">Vigna unguiculata</name>
    <name type="common">Cowpea</name>
    <dbReference type="NCBI Taxonomy" id="3917"/>
    <lineage>
        <taxon>Eukaryota</taxon>
        <taxon>Viridiplantae</taxon>
        <taxon>Streptophyta</taxon>
        <taxon>Embryophyta</taxon>
        <taxon>Tracheophyta</taxon>
        <taxon>Spermatophyta</taxon>
        <taxon>Magnoliopsida</taxon>
        <taxon>eudicotyledons</taxon>
        <taxon>Gunneridae</taxon>
        <taxon>Pentapetalae</taxon>
        <taxon>rosids</taxon>
        <taxon>fabids</taxon>
        <taxon>Fabales</taxon>
        <taxon>Fabaceae</taxon>
        <taxon>Papilionoideae</taxon>
        <taxon>50 kb inversion clade</taxon>
        <taxon>NPAAA clade</taxon>
        <taxon>indigoferoid/millettioid clade</taxon>
        <taxon>Phaseoleae</taxon>
        <taxon>Vigna</taxon>
    </lineage>
</organism>
<dbReference type="EMBL" id="CP039352">
    <property type="protein sequence ID" value="QCE04787.1"/>
    <property type="molecule type" value="Genomic_DNA"/>
</dbReference>
<keyword evidence="2" id="KW-1185">Reference proteome</keyword>
<accession>A0A4D6MY31</accession>
<dbReference type="Proteomes" id="UP000501690">
    <property type="component" value="Linkage Group LG8"/>
</dbReference>
<sequence length="83" mass="9285">MNAVVMSEGVKVGVRARVSENGLVERVEIAEMIKCLMEEEEGREMRKRMKELKEAATATNAIKENGSSSNTLSQLAFKWKILV</sequence>
<name>A0A4D6MY31_VIGUN</name>
<dbReference type="PANTHER" id="PTHR48045">
    <property type="entry name" value="UDP-GLYCOSYLTRANSFERASE 72B1"/>
    <property type="match status" value="1"/>
</dbReference>
<gene>
    <name evidence="1" type="ORF">DEO72_LG8g2827</name>
</gene>
<dbReference type="GO" id="GO:0016740">
    <property type="term" value="F:transferase activity"/>
    <property type="evidence" value="ECO:0007669"/>
    <property type="project" value="UniProtKB-KW"/>
</dbReference>